<dbReference type="CDD" id="cd06421">
    <property type="entry name" value="CESA_CelA_like"/>
    <property type="match status" value="1"/>
</dbReference>
<keyword evidence="13" id="KW-1185">Reference proteome</keyword>
<dbReference type="InterPro" id="IPR022790">
    <property type="entry name" value="GH26_dom"/>
</dbReference>
<keyword evidence="6 10" id="KW-1133">Transmembrane helix</keyword>
<dbReference type="PROSITE" id="PS51764">
    <property type="entry name" value="GH26"/>
    <property type="match status" value="1"/>
</dbReference>
<accession>A0A5B8YQD1</accession>
<dbReference type="GO" id="GO:0016757">
    <property type="term" value="F:glycosyltransferase activity"/>
    <property type="evidence" value="ECO:0007669"/>
    <property type="project" value="UniProtKB-KW"/>
</dbReference>
<comment type="subcellular location">
    <subcellularLocation>
        <location evidence="1">Membrane</location>
        <topology evidence="1">Multi-pass membrane protein</topology>
    </subcellularLocation>
</comment>
<dbReference type="Pfam" id="PF02156">
    <property type="entry name" value="Glyco_hydro_26"/>
    <property type="match status" value="1"/>
</dbReference>
<dbReference type="InterPro" id="IPR001173">
    <property type="entry name" value="Glyco_trans_2-like"/>
</dbReference>
<reference evidence="12 13" key="1">
    <citation type="submission" date="2019-08" db="EMBL/GenBank/DDBJ databases">
        <title>Antarcticibacterium arcticum sp. nov., a bacterium isolated from marine sediment of the Canadian Beaufort Sea.</title>
        <authorList>
            <person name="Lee Y.M."/>
            <person name="Baek K."/>
            <person name="Lee D.-H."/>
            <person name="Shin S.C."/>
            <person name="Jin Y.K."/>
            <person name="Park Y."/>
        </authorList>
    </citation>
    <scope>NUCLEOTIDE SEQUENCE [LARGE SCALE GENOMIC DNA]</scope>
    <source>
        <strain evidence="12 13">PAMC 28998</strain>
    </source>
</reference>
<feature type="active site" description="Proton donor" evidence="9">
    <location>
        <position position="690"/>
    </location>
</feature>
<protein>
    <submittedName>
        <fullName evidence="12">Glycosyltransferase</fullName>
    </submittedName>
</protein>
<name>A0A5B8YQD1_9FLAO</name>
<dbReference type="Gene3D" id="3.90.550.10">
    <property type="entry name" value="Spore Coat Polysaccharide Biosynthesis Protein SpsA, Chain A"/>
    <property type="match status" value="1"/>
</dbReference>
<feature type="active site" description="Nucleophile" evidence="9">
    <location>
        <position position="795"/>
    </location>
</feature>
<dbReference type="GO" id="GO:0004553">
    <property type="term" value="F:hydrolase activity, hydrolyzing O-glycosyl compounds"/>
    <property type="evidence" value="ECO:0007669"/>
    <property type="project" value="InterPro"/>
</dbReference>
<feature type="transmembrane region" description="Helical" evidence="10">
    <location>
        <begin position="394"/>
        <end position="417"/>
    </location>
</feature>
<sequence>MESKIKAPTKNESRIIKFMILLGIFSIIYFLQFFFHPEHIGNPYLYALLSISILYSLVKKLYMWYNYSNISVPESSGKVPALKVDILTTYFPGEPYQMTITTLEAINQITYPHTTYLCDEANDPYLRNFCEENGIIHVTRDNRIDAKAGNINNALKKYATGDICVVLDPDHIPEPNFLDPILPHFEDPEIGFVQIVQSYYNIKETLVARGAAEQTFQFYGPMMMTLNSYGAVNAIGANCVFRRTALDSIGGHAPGLCEDMHTAMLLYAKNWKAVYLPEVLAKGLAPSNLTNFFKQQLKWSRGTFDLLVKVYPKIFSKLTGRQKIHFGILPLHYLGGVISLINFLIPALSLFFATTPWKGNIIDFAFVLIPVAASSVLIRTFIQKWVIEKKERGFHIIGGLLHINTWWIYIVGLAYTLINKNVPYLPTPKENEWNTNYKIIIPNAIIGIISITAIIYGLQKDLTPFSIVMAGFAFFNALIMAFGIYLANKVTNQNRILRSNLAFSKISSLWSFKHAFYKGANSTFMVTRAIALPLLLVLLIFSMNFKNMNDLARWENVSVPQHTPLSGKYLGIFHPYQETGLSDIQEITFIENQQDVNFNIVSLYLAWNRQSIESFPHDLMTDIFEKDAIPIITWEPWTAELATQDSEPELREGRKSFKHIANGTYDNYIRDFIQILKSYDQPIFLRYAHEFDNPQYPWSAVGGNTPEEFIAAWKHVHELIKAEGANKIIMVWNPWKAHNMAGYYPGDDYVDWIGITLLNYDALNSDGQYHPFKDLYKPFSDEFFWFTRKPVMLAEFGSLKIKDRQEEWLLDAMTSINREFDEIAAIVMFNSAYDKNIPENDWYDQRYLDWTTGSMKEISTRFNPNPPRNGNILKQLTLENPATNPISQFDIKGVHYKKGKDWKNNYYVLTREELQNDLETIKASGLNTIQFKGSDIYDYNIRSISEDVGLQLIYEFDIDASRNYLGNNKKIQKLAKQIINKTERFKDDKNLIAYSFKFNLEQQYVKPLLFAQRTAYLNWLNSLITEIKKIDPIRSIVIEVPLNNETMDLIQQMHNSFPVDSYGLIMVENNMEQLYEVMRYSAKAGIDVFVSDIEPKVLLQNAASFKNDNFILSNWQNERYSNWLNYDGLVDFNGNRKQELRAVKTLLTGLSPEEKMAEVRILKPAVPLTPNSSLEYSAAIRAGGQWLTAAKHVQDFSFDWSLVKNDLYGNPLALKNLGSGNTIKVTIPRDYENYELIVTAKRKGLNYSTSNRSLLHTKLEE</sequence>
<dbReference type="AlphaFoldDB" id="A0A5B8YQD1"/>
<evidence type="ECO:0000256" key="7">
    <source>
        <dbReference type="ARBA" id="ARBA00023136"/>
    </source>
</evidence>
<organism evidence="12 13">
    <name type="scientific">Antarcticibacterium arcticum</name>
    <dbReference type="NCBI Taxonomy" id="2585771"/>
    <lineage>
        <taxon>Bacteria</taxon>
        <taxon>Pseudomonadati</taxon>
        <taxon>Bacteroidota</taxon>
        <taxon>Flavobacteriia</taxon>
        <taxon>Flavobacteriales</taxon>
        <taxon>Flavobacteriaceae</taxon>
        <taxon>Antarcticibacterium</taxon>
    </lineage>
</organism>
<evidence type="ECO:0000256" key="5">
    <source>
        <dbReference type="ARBA" id="ARBA00022801"/>
    </source>
</evidence>
<dbReference type="InterPro" id="IPR050321">
    <property type="entry name" value="Glycosyltr_2/OpgH_subfam"/>
</dbReference>
<dbReference type="SUPFAM" id="SSF51445">
    <property type="entry name" value="(Trans)glycosidases"/>
    <property type="match status" value="2"/>
</dbReference>
<evidence type="ECO:0000259" key="11">
    <source>
        <dbReference type="PROSITE" id="PS51764"/>
    </source>
</evidence>
<keyword evidence="5 9" id="KW-0378">Hydrolase</keyword>
<evidence type="ECO:0000313" key="12">
    <source>
        <dbReference type="EMBL" id="QED38893.1"/>
    </source>
</evidence>
<dbReference type="Pfam" id="PF13632">
    <property type="entry name" value="Glyco_trans_2_3"/>
    <property type="match status" value="1"/>
</dbReference>
<feature type="transmembrane region" description="Helical" evidence="10">
    <location>
        <begin position="525"/>
        <end position="545"/>
    </location>
</feature>
<dbReference type="EMBL" id="CP042476">
    <property type="protein sequence ID" value="QED38893.1"/>
    <property type="molecule type" value="Genomic_DNA"/>
</dbReference>
<gene>
    <name evidence="12" type="ORF">FK178_14710</name>
</gene>
<dbReference type="GO" id="GO:0016020">
    <property type="term" value="C:membrane"/>
    <property type="evidence" value="ECO:0007669"/>
    <property type="project" value="UniProtKB-SubCell"/>
</dbReference>
<feature type="transmembrane region" description="Helical" evidence="10">
    <location>
        <begin position="41"/>
        <end position="58"/>
    </location>
</feature>
<evidence type="ECO:0000256" key="4">
    <source>
        <dbReference type="ARBA" id="ARBA00022692"/>
    </source>
</evidence>
<dbReference type="KEGG" id="anp:FK178_14710"/>
<evidence type="ECO:0000256" key="9">
    <source>
        <dbReference type="PROSITE-ProRule" id="PRU01100"/>
    </source>
</evidence>
<keyword evidence="2" id="KW-0328">Glycosyltransferase</keyword>
<dbReference type="InterPro" id="IPR017853">
    <property type="entry name" value="GH"/>
</dbReference>
<comment type="similarity">
    <text evidence="9">Belongs to the glycosyl hydrolase 26 family.</text>
</comment>
<proteinExistence type="inferred from homology"/>
<evidence type="ECO:0000256" key="8">
    <source>
        <dbReference type="ARBA" id="ARBA00023295"/>
    </source>
</evidence>
<feature type="transmembrane region" description="Helical" evidence="10">
    <location>
        <begin position="465"/>
        <end position="487"/>
    </location>
</feature>
<evidence type="ECO:0000256" key="2">
    <source>
        <dbReference type="ARBA" id="ARBA00022676"/>
    </source>
</evidence>
<keyword evidence="8 9" id="KW-0326">Glycosidase</keyword>
<evidence type="ECO:0000256" key="6">
    <source>
        <dbReference type="ARBA" id="ARBA00022989"/>
    </source>
</evidence>
<dbReference type="PANTHER" id="PTHR43867">
    <property type="entry name" value="CELLULOSE SYNTHASE CATALYTIC SUBUNIT A [UDP-FORMING]"/>
    <property type="match status" value="1"/>
</dbReference>
<keyword evidence="3 12" id="KW-0808">Transferase</keyword>
<dbReference type="Gene3D" id="3.20.20.80">
    <property type="entry name" value="Glycosidases"/>
    <property type="match status" value="2"/>
</dbReference>
<feature type="transmembrane region" description="Helical" evidence="10">
    <location>
        <begin position="15"/>
        <end position="35"/>
    </location>
</feature>
<evidence type="ECO:0000256" key="1">
    <source>
        <dbReference type="ARBA" id="ARBA00004141"/>
    </source>
</evidence>
<evidence type="ECO:0000313" key="13">
    <source>
        <dbReference type="Proteomes" id="UP000321954"/>
    </source>
</evidence>
<dbReference type="SUPFAM" id="SSF53448">
    <property type="entry name" value="Nucleotide-diphospho-sugar transferases"/>
    <property type="match status" value="1"/>
</dbReference>
<dbReference type="OrthoDB" id="9802773at2"/>
<feature type="transmembrane region" description="Helical" evidence="10">
    <location>
        <begin position="331"/>
        <end position="352"/>
    </location>
</feature>
<dbReference type="InterPro" id="IPR029044">
    <property type="entry name" value="Nucleotide-diphossugar_trans"/>
</dbReference>
<evidence type="ECO:0000256" key="10">
    <source>
        <dbReference type="SAM" id="Phobius"/>
    </source>
</evidence>
<dbReference type="PANTHER" id="PTHR43867:SF2">
    <property type="entry name" value="CELLULOSE SYNTHASE CATALYTIC SUBUNIT A [UDP-FORMING]"/>
    <property type="match status" value="1"/>
</dbReference>
<keyword evidence="7 10" id="KW-0472">Membrane</keyword>
<keyword evidence="4 10" id="KW-0812">Transmembrane</keyword>
<dbReference type="Proteomes" id="UP000321954">
    <property type="component" value="Chromosome"/>
</dbReference>
<feature type="transmembrane region" description="Helical" evidence="10">
    <location>
        <begin position="364"/>
        <end position="382"/>
    </location>
</feature>
<feature type="domain" description="GH26" evidence="11">
    <location>
        <begin position="546"/>
        <end position="862"/>
    </location>
</feature>
<evidence type="ECO:0000256" key="3">
    <source>
        <dbReference type="ARBA" id="ARBA00022679"/>
    </source>
</evidence>